<proteinExistence type="predicted"/>
<sequence length="101" mass="10999">MIIDSVDSGDARLAAAQRHAPPVIFMGEEAARKVNLVSLVVGEERKYIGALFVCVSAGRSNITTRNPVTPCVSERNVSSSLSASFGYICFLSLLWKQQPWI</sequence>
<evidence type="ECO:0000313" key="1">
    <source>
        <dbReference type="EMBL" id="MPC24802.1"/>
    </source>
</evidence>
<dbReference type="Proteomes" id="UP000324222">
    <property type="component" value="Unassembled WGS sequence"/>
</dbReference>
<dbReference type="EMBL" id="VSRR010001376">
    <property type="protein sequence ID" value="MPC24802.1"/>
    <property type="molecule type" value="Genomic_DNA"/>
</dbReference>
<comment type="caution">
    <text evidence="1">The sequence shown here is derived from an EMBL/GenBank/DDBJ whole genome shotgun (WGS) entry which is preliminary data.</text>
</comment>
<organism evidence="1 2">
    <name type="scientific">Portunus trituberculatus</name>
    <name type="common">Swimming crab</name>
    <name type="synonym">Neptunus trituberculatus</name>
    <dbReference type="NCBI Taxonomy" id="210409"/>
    <lineage>
        <taxon>Eukaryota</taxon>
        <taxon>Metazoa</taxon>
        <taxon>Ecdysozoa</taxon>
        <taxon>Arthropoda</taxon>
        <taxon>Crustacea</taxon>
        <taxon>Multicrustacea</taxon>
        <taxon>Malacostraca</taxon>
        <taxon>Eumalacostraca</taxon>
        <taxon>Eucarida</taxon>
        <taxon>Decapoda</taxon>
        <taxon>Pleocyemata</taxon>
        <taxon>Brachyura</taxon>
        <taxon>Eubrachyura</taxon>
        <taxon>Portunoidea</taxon>
        <taxon>Portunidae</taxon>
        <taxon>Portuninae</taxon>
        <taxon>Portunus</taxon>
    </lineage>
</organism>
<gene>
    <name evidence="1" type="ORF">E2C01_017896</name>
</gene>
<dbReference type="AlphaFoldDB" id="A0A5B7DT20"/>
<reference evidence="1 2" key="1">
    <citation type="submission" date="2019-05" db="EMBL/GenBank/DDBJ databases">
        <title>Another draft genome of Portunus trituberculatus and its Hox gene families provides insights of decapod evolution.</title>
        <authorList>
            <person name="Jeong J.-H."/>
            <person name="Song I."/>
            <person name="Kim S."/>
            <person name="Choi T."/>
            <person name="Kim D."/>
            <person name="Ryu S."/>
            <person name="Kim W."/>
        </authorList>
    </citation>
    <scope>NUCLEOTIDE SEQUENCE [LARGE SCALE GENOMIC DNA]</scope>
    <source>
        <tissue evidence="1">Muscle</tissue>
    </source>
</reference>
<name>A0A5B7DT20_PORTR</name>
<accession>A0A5B7DT20</accession>
<protein>
    <submittedName>
        <fullName evidence="1">Uncharacterized protein</fullName>
    </submittedName>
</protein>
<keyword evidence="2" id="KW-1185">Reference proteome</keyword>
<evidence type="ECO:0000313" key="2">
    <source>
        <dbReference type="Proteomes" id="UP000324222"/>
    </source>
</evidence>